<comment type="subcellular location">
    <subcellularLocation>
        <location evidence="1">Cell outer membrane</location>
    </subcellularLocation>
</comment>
<sequence length="679" mass="76220">MLISLWLISACSSKQNFLGVQEEPKNVNRPSNPSLGAPQNAADVLSKEIEETTPKELKAYAEDQNYTQAIQEFKELLAENPNSPEINYYTAESYRKLGDLRSSAPYYEKALAAGYNSEELELNYAKALKAEEKYDEAKEVLSNYLGMASLEIYKERAERELANLEKLDSISLNVRNLDLKPLESINSEQSEYSPFFFNNKLYFVSTREETTFDRYDVPFSDIYSVDLNGLEPDENSITKLPELFNTANVNEGSIAFSPDGNTVVFAKGNPEGKKARRSVDLYFATKRNGEWSNPQIMPINNPSAWDTSPTFNQAGTTIYFASDRPGGYGGSDIYRATLNERGRWADVTNMGPQINTAEDEVFPYVSPDNKLYFASNGHAGFGMLDLFEAVNSGGVVTVKNLGPSFNSSSDDFGLVYSDFPFEGFFSSNRPGGSGGDDLYSFIDNSADLKKITYALKGTTYKIEEDSSQTILGEVRVKLLDSNEQLVDDVLSSRGGSYSFPIEPEKDYFLIAEKQDFFTTRKIFSTIGEGIPQEELVERFTEKVFTEDMALEPIVLEKAIVVPNIYYDLDKAEIRPDAAVELDKLVQLLKDNPNISIELSSHTDARAPDDYNLNLSQRRAQAAVDYIASQGIERDRLIAKGYGETQLINGCTNERVDECSEEQHQQNRRTEFKVTEYNKN</sequence>
<name>A0A150XHB8_9BACT</name>
<gene>
    <name evidence="6" type="ORF">AWW68_04915</name>
</gene>
<dbReference type="PRINTS" id="PR01021">
    <property type="entry name" value="OMPADOMAIN"/>
</dbReference>
<evidence type="ECO:0000256" key="3">
    <source>
        <dbReference type="ARBA" id="ARBA00023237"/>
    </source>
</evidence>
<dbReference type="Gene3D" id="3.30.1330.60">
    <property type="entry name" value="OmpA-like domain"/>
    <property type="match status" value="1"/>
</dbReference>
<proteinExistence type="predicted"/>
<dbReference type="EMBL" id="LRPC01000001">
    <property type="protein sequence ID" value="KYG78112.1"/>
    <property type="molecule type" value="Genomic_DNA"/>
</dbReference>
<dbReference type="STRING" id="333140.AWW68_04915"/>
<dbReference type="CDD" id="cd07185">
    <property type="entry name" value="OmpA_C-like"/>
    <property type="match status" value="1"/>
</dbReference>
<keyword evidence="2 4" id="KW-0472">Membrane</keyword>
<dbReference type="PANTHER" id="PTHR30329:SF21">
    <property type="entry name" value="LIPOPROTEIN YIAD-RELATED"/>
    <property type="match status" value="1"/>
</dbReference>
<dbReference type="PROSITE" id="PS51123">
    <property type="entry name" value="OMPA_2"/>
    <property type="match status" value="1"/>
</dbReference>
<dbReference type="InterPro" id="IPR036737">
    <property type="entry name" value="OmpA-like_sf"/>
</dbReference>
<feature type="domain" description="OmpA-like" evidence="5">
    <location>
        <begin position="554"/>
        <end position="677"/>
    </location>
</feature>
<organism evidence="6 7">
    <name type="scientific">Roseivirga spongicola</name>
    <dbReference type="NCBI Taxonomy" id="333140"/>
    <lineage>
        <taxon>Bacteria</taxon>
        <taxon>Pseudomonadati</taxon>
        <taxon>Bacteroidota</taxon>
        <taxon>Cytophagia</taxon>
        <taxon>Cytophagales</taxon>
        <taxon>Roseivirgaceae</taxon>
        <taxon>Roseivirga</taxon>
    </lineage>
</organism>
<evidence type="ECO:0000256" key="2">
    <source>
        <dbReference type="ARBA" id="ARBA00023136"/>
    </source>
</evidence>
<dbReference type="Proteomes" id="UP000075606">
    <property type="component" value="Unassembled WGS sequence"/>
</dbReference>
<evidence type="ECO:0000313" key="7">
    <source>
        <dbReference type="Proteomes" id="UP000075606"/>
    </source>
</evidence>
<dbReference type="InterPro" id="IPR011659">
    <property type="entry name" value="WD40"/>
</dbReference>
<dbReference type="InterPro" id="IPR050330">
    <property type="entry name" value="Bact_OuterMem_StrucFunc"/>
</dbReference>
<dbReference type="GO" id="GO:0009279">
    <property type="term" value="C:cell outer membrane"/>
    <property type="evidence" value="ECO:0007669"/>
    <property type="project" value="UniProtKB-SubCell"/>
</dbReference>
<dbReference type="InterPro" id="IPR011042">
    <property type="entry name" value="6-blade_b-propeller_TolB-like"/>
</dbReference>
<dbReference type="Gene3D" id="1.25.40.10">
    <property type="entry name" value="Tetratricopeptide repeat domain"/>
    <property type="match status" value="1"/>
</dbReference>
<evidence type="ECO:0000259" key="5">
    <source>
        <dbReference type="PROSITE" id="PS51123"/>
    </source>
</evidence>
<dbReference type="Pfam" id="PF00691">
    <property type="entry name" value="OmpA"/>
    <property type="match status" value="1"/>
</dbReference>
<dbReference type="SUPFAM" id="SSF103088">
    <property type="entry name" value="OmpA-like"/>
    <property type="match status" value="1"/>
</dbReference>
<comment type="caution">
    <text evidence="6">The sequence shown here is derived from an EMBL/GenBank/DDBJ whole genome shotgun (WGS) entry which is preliminary data.</text>
</comment>
<dbReference type="SUPFAM" id="SSF82171">
    <property type="entry name" value="DPP6 N-terminal domain-like"/>
    <property type="match status" value="1"/>
</dbReference>
<keyword evidence="3" id="KW-0998">Cell outer membrane</keyword>
<evidence type="ECO:0000313" key="6">
    <source>
        <dbReference type="EMBL" id="KYG78112.1"/>
    </source>
</evidence>
<evidence type="ECO:0000256" key="1">
    <source>
        <dbReference type="ARBA" id="ARBA00004442"/>
    </source>
</evidence>
<dbReference type="AlphaFoldDB" id="A0A150XHB8"/>
<dbReference type="Pfam" id="PF07676">
    <property type="entry name" value="PD40"/>
    <property type="match status" value="3"/>
</dbReference>
<dbReference type="InterPro" id="IPR006664">
    <property type="entry name" value="OMP_bac"/>
</dbReference>
<dbReference type="InterPro" id="IPR011990">
    <property type="entry name" value="TPR-like_helical_dom_sf"/>
</dbReference>
<keyword evidence="7" id="KW-1185">Reference proteome</keyword>
<accession>A0A150XHB8</accession>
<dbReference type="PANTHER" id="PTHR30329">
    <property type="entry name" value="STATOR ELEMENT OF FLAGELLAR MOTOR COMPLEX"/>
    <property type="match status" value="1"/>
</dbReference>
<protein>
    <recommendedName>
        <fullName evidence="5">OmpA-like domain-containing protein</fullName>
    </recommendedName>
</protein>
<evidence type="ECO:0000256" key="4">
    <source>
        <dbReference type="PROSITE-ProRule" id="PRU00473"/>
    </source>
</evidence>
<dbReference type="SUPFAM" id="SSF48452">
    <property type="entry name" value="TPR-like"/>
    <property type="match status" value="1"/>
</dbReference>
<reference evidence="6 7" key="1">
    <citation type="submission" date="2016-01" db="EMBL/GenBank/DDBJ databases">
        <title>Genome sequencing of Roseivirga spongicola UST030701-084.</title>
        <authorList>
            <person name="Selvaratnam C."/>
            <person name="Thevarajoo S."/>
            <person name="Goh K.M."/>
            <person name="Ee R."/>
            <person name="Chan K.-G."/>
            <person name="Chong C.S."/>
        </authorList>
    </citation>
    <scope>NUCLEOTIDE SEQUENCE [LARGE SCALE GENOMIC DNA]</scope>
    <source>
        <strain evidence="6 7">UST030701-084</strain>
    </source>
</reference>
<dbReference type="InterPro" id="IPR006665">
    <property type="entry name" value="OmpA-like"/>
</dbReference>
<dbReference type="Gene3D" id="2.120.10.30">
    <property type="entry name" value="TolB, C-terminal domain"/>
    <property type="match status" value="1"/>
</dbReference>